<organism evidence="1 2">
    <name type="scientific">Rangifer tarandus platyrhynchus</name>
    <name type="common">Svalbard reindeer</name>
    <dbReference type="NCBI Taxonomy" id="3082113"/>
    <lineage>
        <taxon>Eukaryota</taxon>
        <taxon>Metazoa</taxon>
        <taxon>Chordata</taxon>
        <taxon>Craniata</taxon>
        <taxon>Vertebrata</taxon>
        <taxon>Euteleostomi</taxon>
        <taxon>Mammalia</taxon>
        <taxon>Eutheria</taxon>
        <taxon>Laurasiatheria</taxon>
        <taxon>Artiodactyla</taxon>
        <taxon>Ruminantia</taxon>
        <taxon>Pecora</taxon>
        <taxon>Cervidae</taxon>
        <taxon>Odocoileinae</taxon>
        <taxon>Rangifer</taxon>
    </lineage>
</organism>
<dbReference type="Proteomes" id="UP001162501">
    <property type="component" value="Chromosome 27"/>
</dbReference>
<dbReference type="EMBL" id="OX596111">
    <property type="protein sequence ID" value="CAN0372084.1"/>
    <property type="molecule type" value="Genomic_DNA"/>
</dbReference>
<reference evidence="1" key="1">
    <citation type="submission" date="2023-05" db="EMBL/GenBank/DDBJ databases">
        <authorList>
            <consortium name="ELIXIR-Norway"/>
        </authorList>
    </citation>
    <scope>NUCLEOTIDE SEQUENCE</scope>
</reference>
<protein>
    <submittedName>
        <fullName evidence="1">Uncharacterized protein</fullName>
    </submittedName>
</protein>
<gene>
    <name evidence="1" type="ORF">MRATA1EN22A_LOCUS16811</name>
</gene>
<sequence>MVYRRQRAQALRLLGFKKQAKLFLMQQRREKEKSLSRVRLSATPWTATHQAPLSMGFSRQEYWSGVPLPSLYATEKELLKKKVRGTPAMFVGEKSQLCWLLLRCQATQGLQRQATPCEE</sequence>
<proteinExistence type="predicted"/>
<reference evidence="1" key="2">
    <citation type="submission" date="2025-03" db="EMBL/GenBank/DDBJ databases">
        <authorList>
            <consortium name="ELIXIR-Norway"/>
            <consortium name="Elixir Norway"/>
        </authorList>
    </citation>
    <scope>NUCLEOTIDE SEQUENCE</scope>
</reference>
<evidence type="ECO:0000313" key="2">
    <source>
        <dbReference type="Proteomes" id="UP001162501"/>
    </source>
</evidence>
<evidence type="ECO:0000313" key="1">
    <source>
        <dbReference type="EMBL" id="CAN0372084.1"/>
    </source>
</evidence>
<name>A0AC59ZE79_RANTA</name>
<accession>A0AC59ZE79</accession>